<feature type="region of interest" description="Disordered" evidence="1">
    <location>
        <begin position="211"/>
        <end position="244"/>
    </location>
</feature>
<dbReference type="AlphaFoldDB" id="A0A8H6YPW9"/>
<gene>
    <name evidence="2" type="ORF">MVEN_00584200</name>
</gene>
<reference evidence="2" key="1">
    <citation type="submission" date="2020-05" db="EMBL/GenBank/DDBJ databases">
        <title>Mycena genomes resolve the evolution of fungal bioluminescence.</title>
        <authorList>
            <person name="Tsai I.J."/>
        </authorList>
    </citation>
    <scope>NUCLEOTIDE SEQUENCE</scope>
    <source>
        <strain evidence="2">CCC161011</strain>
    </source>
</reference>
<dbReference type="EMBL" id="JACAZI010000004">
    <property type="protein sequence ID" value="KAF7362374.1"/>
    <property type="molecule type" value="Genomic_DNA"/>
</dbReference>
<name>A0A8H6YPW9_9AGAR</name>
<evidence type="ECO:0000313" key="3">
    <source>
        <dbReference type="Proteomes" id="UP000620124"/>
    </source>
</evidence>
<dbReference type="Proteomes" id="UP000620124">
    <property type="component" value="Unassembled WGS sequence"/>
</dbReference>
<proteinExistence type="predicted"/>
<feature type="compositionally biased region" description="Polar residues" evidence="1">
    <location>
        <begin position="223"/>
        <end position="232"/>
    </location>
</feature>
<keyword evidence="3" id="KW-1185">Reference proteome</keyword>
<comment type="caution">
    <text evidence="2">The sequence shown here is derived from an EMBL/GenBank/DDBJ whole genome shotgun (WGS) entry which is preliminary data.</text>
</comment>
<protein>
    <submittedName>
        <fullName evidence="2">Uncharacterized protein</fullName>
    </submittedName>
</protein>
<feature type="region of interest" description="Disordered" evidence="1">
    <location>
        <begin position="433"/>
        <end position="474"/>
    </location>
</feature>
<evidence type="ECO:0000256" key="1">
    <source>
        <dbReference type="SAM" id="MobiDB-lite"/>
    </source>
</evidence>
<dbReference type="OrthoDB" id="3235609at2759"/>
<feature type="compositionally biased region" description="Basic and acidic residues" evidence="1">
    <location>
        <begin position="325"/>
        <end position="337"/>
    </location>
</feature>
<feature type="compositionally biased region" description="Acidic residues" evidence="1">
    <location>
        <begin position="456"/>
        <end position="474"/>
    </location>
</feature>
<organism evidence="2 3">
    <name type="scientific">Mycena venus</name>
    <dbReference type="NCBI Taxonomy" id="2733690"/>
    <lineage>
        <taxon>Eukaryota</taxon>
        <taxon>Fungi</taxon>
        <taxon>Dikarya</taxon>
        <taxon>Basidiomycota</taxon>
        <taxon>Agaricomycotina</taxon>
        <taxon>Agaricomycetes</taxon>
        <taxon>Agaricomycetidae</taxon>
        <taxon>Agaricales</taxon>
        <taxon>Marasmiineae</taxon>
        <taxon>Mycenaceae</taxon>
        <taxon>Mycena</taxon>
    </lineage>
</organism>
<accession>A0A8H6YPW9</accession>
<feature type="compositionally biased region" description="Basic and acidic residues" evidence="1">
    <location>
        <begin position="347"/>
        <end position="358"/>
    </location>
</feature>
<evidence type="ECO:0000313" key="2">
    <source>
        <dbReference type="EMBL" id="KAF7362374.1"/>
    </source>
</evidence>
<feature type="region of interest" description="Disordered" evidence="1">
    <location>
        <begin position="310"/>
        <end position="367"/>
    </location>
</feature>
<sequence>MYYQLGGFNAAIYSYGRDTLASRVYWQLRDFQRSGDEGLELILGIKPTGTSHILLTRNEKNCLRNVGVRDSPSPASDFESLSPIIFRDVRELEDKLSALQPKPKATCDNSHLNKAYPSASGPKRGQFENTRVFYRVLQNQINRSKFDLVDTSWKASVRVVSFCYNLWILDTRSPQDRRLSPKILDLAWCEAFTPTLETNKMKIARHVVHSKNQHLNNPDMRRQPTNQPTTPSGEPAKTDSDTDTRARYEFDGETEICEPQVMEEMVQEFFSKFSKSEPVVLLVHNKQTAMDIFKSLGVDVSQWESSLRGLLRDVHSPPPRQAPNDPRRRESHHDSRGPRRRSASPRRGYEQRAGRRDPSPPPPKQYAPAYIIDVQSMFHAVFRTDDGAGSVPDIVKRLTVVDKKFTPTRWCAGNECWMLVEVFRQLAMRGSIDEQKEEWPEPKAPIPPPDAASGVDEVEQEEESDYGGSDDDSD</sequence>